<gene>
    <name evidence="3" type="ORF">UFOVP1228_23</name>
    <name evidence="4" type="ORF">UFOVP1481_15</name>
    <name evidence="2" type="ORF">UFOVP956_23</name>
</gene>
<name>A0A6J5SKS7_9CAUD</name>
<dbReference type="EMBL" id="LR797429">
    <property type="protein sequence ID" value="CAB4215343.1"/>
    <property type="molecule type" value="Genomic_DNA"/>
</dbReference>
<protein>
    <submittedName>
        <fullName evidence="4">Uncharacterized protein</fullName>
    </submittedName>
</protein>
<sequence length="175" mass="18539">MKQVMMAMGPSGDDVDKMKMDVEDQADQGAADEDQGFMSLLQGVQVSPKVLMGLVGALNKVLPLFGLPVLKSKDLSPELVRGLSMIAQAVTDASGAEEAPPELEFSMDDMKGGDQAVIVIAGKLDRLSKTSSFKKFLKTKPSTPSEQPPLGDQVAAEKVAEQGPDINSLFASRMG</sequence>
<feature type="region of interest" description="Disordered" evidence="1">
    <location>
        <begin position="137"/>
        <end position="175"/>
    </location>
</feature>
<evidence type="ECO:0000313" key="4">
    <source>
        <dbReference type="EMBL" id="CAB4215343.1"/>
    </source>
</evidence>
<evidence type="ECO:0000313" key="2">
    <source>
        <dbReference type="EMBL" id="CAB4173548.1"/>
    </source>
</evidence>
<accession>A0A6J5SKS7</accession>
<proteinExistence type="predicted"/>
<dbReference type="EMBL" id="LR796902">
    <property type="protein sequence ID" value="CAB4173548.1"/>
    <property type="molecule type" value="Genomic_DNA"/>
</dbReference>
<reference evidence="4" key="1">
    <citation type="submission" date="2020-05" db="EMBL/GenBank/DDBJ databases">
        <authorList>
            <person name="Chiriac C."/>
            <person name="Salcher M."/>
            <person name="Ghai R."/>
            <person name="Kavagutti S V."/>
        </authorList>
    </citation>
    <scope>NUCLEOTIDE SEQUENCE</scope>
</reference>
<organism evidence="4">
    <name type="scientific">uncultured Caudovirales phage</name>
    <dbReference type="NCBI Taxonomy" id="2100421"/>
    <lineage>
        <taxon>Viruses</taxon>
        <taxon>Duplodnaviria</taxon>
        <taxon>Heunggongvirae</taxon>
        <taxon>Uroviricota</taxon>
        <taxon>Caudoviricetes</taxon>
        <taxon>Peduoviridae</taxon>
        <taxon>Maltschvirus</taxon>
        <taxon>Maltschvirus maltsch</taxon>
    </lineage>
</organism>
<dbReference type="EMBL" id="LR797176">
    <property type="protein sequence ID" value="CAB4191344.1"/>
    <property type="molecule type" value="Genomic_DNA"/>
</dbReference>
<evidence type="ECO:0000256" key="1">
    <source>
        <dbReference type="SAM" id="MobiDB-lite"/>
    </source>
</evidence>
<evidence type="ECO:0000313" key="3">
    <source>
        <dbReference type="EMBL" id="CAB4191344.1"/>
    </source>
</evidence>